<keyword evidence="3" id="KW-1185">Reference proteome</keyword>
<evidence type="ECO:0000256" key="1">
    <source>
        <dbReference type="SAM" id="SignalP"/>
    </source>
</evidence>
<protein>
    <recommendedName>
        <fullName evidence="4">Secreted protein</fullName>
    </recommendedName>
</protein>
<proteinExistence type="predicted"/>
<feature type="chain" id="PRO_5039901475" description="Secreted protein" evidence="1">
    <location>
        <begin position="19"/>
        <end position="81"/>
    </location>
</feature>
<sequence length="81" mass="9056">MLISLLTILGDFACNALSLHEISLECGSSVIFDPLHNSCCDFDVQKNSELAKFSSILEFMSRLPIQKALTDQHLVYKSHVK</sequence>
<evidence type="ECO:0000313" key="2">
    <source>
        <dbReference type="EMBL" id="KAF5790704.1"/>
    </source>
</evidence>
<comment type="caution">
    <text evidence="2">The sequence shown here is derived from an EMBL/GenBank/DDBJ whole genome shotgun (WGS) entry which is preliminary data.</text>
</comment>
<organism evidence="2 3">
    <name type="scientific">Helianthus annuus</name>
    <name type="common">Common sunflower</name>
    <dbReference type="NCBI Taxonomy" id="4232"/>
    <lineage>
        <taxon>Eukaryota</taxon>
        <taxon>Viridiplantae</taxon>
        <taxon>Streptophyta</taxon>
        <taxon>Embryophyta</taxon>
        <taxon>Tracheophyta</taxon>
        <taxon>Spermatophyta</taxon>
        <taxon>Magnoliopsida</taxon>
        <taxon>eudicotyledons</taxon>
        <taxon>Gunneridae</taxon>
        <taxon>Pentapetalae</taxon>
        <taxon>asterids</taxon>
        <taxon>campanulids</taxon>
        <taxon>Asterales</taxon>
        <taxon>Asteraceae</taxon>
        <taxon>Asteroideae</taxon>
        <taxon>Heliantheae alliance</taxon>
        <taxon>Heliantheae</taxon>
        <taxon>Helianthus</taxon>
    </lineage>
</organism>
<feature type="signal peptide" evidence="1">
    <location>
        <begin position="1"/>
        <end position="18"/>
    </location>
</feature>
<dbReference type="EMBL" id="MNCJ02000324">
    <property type="protein sequence ID" value="KAF5790704.1"/>
    <property type="molecule type" value="Genomic_DNA"/>
</dbReference>
<evidence type="ECO:0008006" key="4">
    <source>
        <dbReference type="Google" id="ProtNLM"/>
    </source>
</evidence>
<dbReference type="Proteomes" id="UP000215914">
    <property type="component" value="Unassembled WGS sequence"/>
</dbReference>
<gene>
    <name evidence="2" type="ORF">HanXRQr2_Chr09g0386321</name>
</gene>
<reference evidence="2" key="2">
    <citation type="submission" date="2020-06" db="EMBL/GenBank/DDBJ databases">
        <title>Helianthus annuus Genome sequencing and assembly Release 2.</title>
        <authorList>
            <person name="Gouzy J."/>
            <person name="Langlade N."/>
            <person name="Munos S."/>
        </authorList>
    </citation>
    <scope>NUCLEOTIDE SEQUENCE</scope>
    <source>
        <tissue evidence="2">Leaves</tissue>
    </source>
</reference>
<dbReference type="Gramene" id="mRNA:HanXRQr2_Chr09g0386321">
    <property type="protein sequence ID" value="mRNA:HanXRQr2_Chr09g0386321"/>
    <property type="gene ID" value="HanXRQr2_Chr09g0386321"/>
</dbReference>
<evidence type="ECO:0000313" key="3">
    <source>
        <dbReference type="Proteomes" id="UP000215914"/>
    </source>
</evidence>
<dbReference type="AlphaFoldDB" id="A0A9K3I576"/>
<keyword evidence="1" id="KW-0732">Signal</keyword>
<reference evidence="2" key="1">
    <citation type="journal article" date="2017" name="Nature">
        <title>The sunflower genome provides insights into oil metabolism, flowering and Asterid evolution.</title>
        <authorList>
            <person name="Badouin H."/>
            <person name="Gouzy J."/>
            <person name="Grassa C.J."/>
            <person name="Murat F."/>
            <person name="Staton S.E."/>
            <person name="Cottret L."/>
            <person name="Lelandais-Briere C."/>
            <person name="Owens G.L."/>
            <person name="Carrere S."/>
            <person name="Mayjonade B."/>
            <person name="Legrand L."/>
            <person name="Gill N."/>
            <person name="Kane N.C."/>
            <person name="Bowers J.E."/>
            <person name="Hubner S."/>
            <person name="Bellec A."/>
            <person name="Berard A."/>
            <person name="Berges H."/>
            <person name="Blanchet N."/>
            <person name="Boniface M.C."/>
            <person name="Brunel D."/>
            <person name="Catrice O."/>
            <person name="Chaidir N."/>
            <person name="Claudel C."/>
            <person name="Donnadieu C."/>
            <person name="Faraut T."/>
            <person name="Fievet G."/>
            <person name="Helmstetter N."/>
            <person name="King M."/>
            <person name="Knapp S.J."/>
            <person name="Lai Z."/>
            <person name="Le Paslier M.C."/>
            <person name="Lippi Y."/>
            <person name="Lorenzon L."/>
            <person name="Mandel J.R."/>
            <person name="Marage G."/>
            <person name="Marchand G."/>
            <person name="Marquand E."/>
            <person name="Bret-Mestries E."/>
            <person name="Morien E."/>
            <person name="Nambeesan S."/>
            <person name="Nguyen T."/>
            <person name="Pegot-Espagnet P."/>
            <person name="Pouilly N."/>
            <person name="Raftis F."/>
            <person name="Sallet E."/>
            <person name="Schiex T."/>
            <person name="Thomas J."/>
            <person name="Vandecasteele C."/>
            <person name="Vares D."/>
            <person name="Vear F."/>
            <person name="Vautrin S."/>
            <person name="Crespi M."/>
            <person name="Mangin B."/>
            <person name="Burke J.M."/>
            <person name="Salse J."/>
            <person name="Munos S."/>
            <person name="Vincourt P."/>
            <person name="Rieseberg L.H."/>
            <person name="Langlade N.B."/>
        </authorList>
    </citation>
    <scope>NUCLEOTIDE SEQUENCE</scope>
    <source>
        <tissue evidence="2">Leaves</tissue>
    </source>
</reference>
<name>A0A9K3I576_HELAN</name>
<accession>A0A9K3I576</accession>